<evidence type="ECO:0000256" key="1">
    <source>
        <dbReference type="ARBA" id="ARBA00022630"/>
    </source>
</evidence>
<dbReference type="PANTHER" id="PTHR46720">
    <property type="entry name" value="HYDROXYLASE, PUTATIVE (AFU_ORTHOLOGUE AFUA_3G01460)-RELATED"/>
    <property type="match status" value="1"/>
</dbReference>
<feature type="compositionally biased region" description="Low complexity" evidence="4">
    <location>
        <begin position="434"/>
        <end position="457"/>
    </location>
</feature>
<organism evidence="6 7">
    <name type="scientific">Penicillium patulum</name>
    <name type="common">Penicillium griseofulvum</name>
    <dbReference type="NCBI Taxonomy" id="5078"/>
    <lineage>
        <taxon>Eukaryota</taxon>
        <taxon>Fungi</taxon>
        <taxon>Dikarya</taxon>
        <taxon>Ascomycota</taxon>
        <taxon>Pezizomycotina</taxon>
        <taxon>Eurotiomycetes</taxon>
        <taxon>Eurotiomycetidae</taxon>
        <taxon>Eurotiales</taxon>
        <taxon>Aspergillaceae</taxon>
        <taxon>Penicillium</taxon>
    </lineage>
</organism>
<dbReference type="Pfam" id="PF13136">
    <property type="entry name" value="DUF3984"/>
    <property type="match status" value="1"/>
</dbReference>
<feature type="compositionally biased region" description="Low complexity" evidence="4">
    <location>
        <begin position="592"/>
        <end position="606"/>
    </location>
</feature>
<proteinExistence type="predicted"/>
<accession>A0A135LU86</accession>
<evidence type="ECO:0000256" key="3">
    <source>
        <dbReference type="ARBA" id="ARBA00023002"/>
    </source>
</evidence>
<dbReference type="AlphaFoldDB" id="A0A135LU86"/>
<dbReference type="Gene3D" id="3.50.50.60">
    <property type="entry name" value="FAD/NAD(P)-binding domain"/>
    <property type="match status" value="1"/>
</dbReference>
<dbReference type="RefSeq" id="XP_040651080.1">
    <property type="nucleotide sequence ID" value="XM_040796542.1"/>
</dbReference>
<reference evidence="6 7" key="1">
    <citation type="journal article" date="2016" name="BMC Genomics">
        <title>Genome sequencing and secondary metabolism of the postharvest pathogen Penicillium griseofulvum.</title>
        <authorList>
            <person name="Banani H."/>
            <person name="Marcet-Houben M."/>
            <person name="Ballester A.R."/>
            <person name="Abbruscato P."/>
            <person name="Gonzalez-Candelas L."/>
            <person name="Gabaldon T."/>
            <person name="Spadaro D."/>
        </authorList>
    </citation>
    <scope>NUCLEOTIDE SEQUENCE [LARGE SCALE GENOMIC DNA]</scope>
    <source>
        <strain evidence="6 7">PG3</strain>
    </source>
</reference>
<dbReference type="OrthoDB" id="5428495at2759"/>
<dbReference type="PRINTS" id="PR00420">
    <property type="entry name" value="RNGMNOXGNASE"/>
</dbReference>
<dbReference type="InterPro" id="IPR051104">
    <property type="entry name" value="FAD_monoxygenase"/>
</dbReference>
<feature type="compositionally biased region" description="Acidic residues" evidence="4">
    <location>
        <begin position="684"/>
        <end position="700"/>
    </location>
</feature>
<feature type="region of interest" description="Disordered" evidence="4">
    <location>
        <begin position="367"/>
        <end position="392"/>
    </location>
</feature>
<sequence>MGFEDKRVAIVGGGLGGMSFLNAALYAGLKNVQLYEQAAQFGEVGAGINITSNANRILDAFGLQESMMRKSSRKLPSYMEYHNYKTGAYIGHIDEFSQPHARLLHRAHLLDSLKERVPESSLNLGKHLLSVDRNAASCSAPYTLHFQDGSTAEADIVIGCDGIKSNVRRDMGLGDDPNYSGQVVYRGFVDYKDLPTETAQLLRKTVNFRGPRRHVLILPIGNQETGTDRAAVIGFMSEPLEAWDSESWMSRSDIDSLQEHVRDWCPEVQHIIAGLRKSSEDGKMLKQALYVRDPIEKWYEMKSGQKDAGIILLGDSAHSTLPHQGQGTCMAIESGIALATVLRHWNTDDLEAAFKFYQDLRKPRTDQVTKTSYEAGKLASSDSPDQMSDNFNPDALTERMKWIMEYNVLEDLKVKGPTDYFNHRDHETPAGTRTPPASSYLSSVSVPSTPPILSHSRSNSRSRHHTRSKTSTWAGPLSDMNLHKRELSHALHHVQDTHKKHPSISQSQGRRPLPDNTPKSKSDAEWMLRAGIALASSTREEKGQSWLSKRESSTNLTPFDETSTNRHHRRTKSGASWRHSRSGASTPGGAGALSRRASRSRAGSRVGSRRGSRVDLTMTALPAVSSTSTTGENVSTGSGTNTGTVTRTASPEARGRSPLVPDFVDAHLRAEMASLEHHERGLDEDSLYWDGAGSDEDETSSEYSYSSDEMPDDFDEADLQQLTRERGFGLGSWIDRLVEWTLFGVEEWPVAPAAAASRIGETDTTTTVTFEEPGLVAGRDDDMLSLGSVGDGDLSDGDSSRDGDSATGSAAPIEKPGNQGGWEDAEWLFRLMKRALV</sequence>
<feature type="compositionally biased region" description="Low complexity" evidence="4">
    <location>
        <begin position="624"/>
        <end position="646"/>
    </location>
</feature>
<dbReference type="Pfam" id="PF01494">
    <property type="entry name" value="FAD_binding_3"/>
    <property type="match status" value="1"/>
</dbReference>
<evidence type="ECO:0000313" key="7">
    <source>
        <dbReference type="Proteomes" id="UP000070168"/>
    </source>
</evidence>
<feature type="region of interest" description="Disordered" evidence="4">
    <location>
        <begin position="420"/>
        <end position="479"/>
    </location>
</feature>
<dbReference type="GO" id="GO:0044550">
    <property type="term" value="P:secondary metabolite biosynthetic process"/>
    <property type="evidence" value="ECO:0007669"/>
    <property type="project" value="TreeGrafter"/>
</dbReference>
<dbReference type="SUPFAM" id="SSF54373">
    <property type="entry name" value="FAD-linked reductases, C-terminal domain"/>
    <property type="match status" value="1"/>
</dbReference>
<dbReference type="PANTHER" id="PTHR46720:SF3">
    <property type="entry name" value="FAD-BINDING DOMAIN-CONTAINING PROTEIN-RELATED"/>
    <property type="match status" value="1"/>
</dbReference>
<feature type="region of interest" description="Disordered" evidence="4">
    <location>
        <begin position="779"/>
        <end position="821"/>
    </location>
</feature>
<keyword evidence="2" id="KW-0274">FAD</keyword>
<evidence type="ECO:0000259" key="5">
    <source>
        <dbReference type="Pfam" id="PF01494"/>
    </source>
</evidence>
<dbReference type="OMA" id="ITRNANC"/>
<keyword evidence="1" id="KW-0285">Flavoprotein</keyword>
<keyword evidence="6" id="KW-0503">Monooxygenase</keyword>
<dbReference type="InterPro" id="IPR025040">
    <property type="entry name" value="DUF3984"/>
</dbReference>
<dbReference type="GO" id="GO:0004497">
    <property type="term" value="F:monooxygenase activity"/>
    <property type="evidence" value="ECO:0007669"/>
    <property type="project" value="UniProtKB-KW"/>
</dbReference>
<keyword evidence="3" id="KW-0560">Oxidoreductase</keyword>
<name>A0A135LU86_PENPA</name>
<evidence type="ECO:0000256" key="4">
    <source>
        <dbReference type="SAM" id="MobiDB-lite"/>
    </source>
</evidence>
<evidence type="ECO:0000256" key="2">
    <source>
        <dbReference type="ARBA" id="ARBA00022827"/>
    </source>
</evidence>
<dbReference type="InterPro" id="IPR036188">
    <property type="entry name" value="FAD/NAD-bd_sf"/>
</dbReference>
<feature type="compositionally biased region" description="Polar residues" evidence="4">
    <location>
        <begin position="553"/>
        <end position="562"/>
    </location>
</feature>
<feature type="region of interest" description="Disordered" evidence="4">
    <location>
        <begin position="535"/>
        <end position="659"/>
    </location>
</feature>
<feature type="compositionally biased region" description="Polar residues" evidence="4">
    <location>
        <begin position="380"/>
        <end position="391"/>
    </location>
</feature>
<gene>
    <name evidence="6" type="ORF">PGRI_088280</name>
</gene>
<comment type="caution">
    <text evidence="6">The sequence shown here is derived from an EMBL/GenBank/DDBJ whole genome shotgun (WGS) entry which is preliminary data.</text>
</comment>
<dbReference type="EMBL" id="LHQR01000026">
    <property type="protein sequence ID" value="KXG52544.1"/>
    <property type="molecule type" value="Genomic_DNA"/>
</dbReference>
<feature type="compositionally biased region" description="Basic and acidic residues" evidence="4">
    <location>
        <begin position="538"/>
        <end position="552"/>
    </location>
</feature>
<evidence type="ECO:0000313" key="6">
    <source>
        <dbReference type="EMBL" id="KXG52544.1"/>
    </source>
</evidence>
<feature type="region of interest" description="Disordered" evidence="4">
    <location>
        <begin position="679"/>
        <end position="711"/>
    </location>
</feature>
<feature type="region of interest" description="Disordered" evidence="4">
    <location>
        <begin position="493"/>
        <end position="522"/>
    </location>
</feature>
<dbReference type="SUPFAM" id="SSF51905">
    <property type="entry name" value="FAD/NAD(P)-binding domain"/>
    <property type="match status" value="1"/>
</dbReference>
<feature type="domain" description="FAD-binding" evidence="5">
    <location>
        <begin position="7"/>
        <end position="371"/>
    </location>
</feature>
<dbReference type="Proteomes" id="UP000070168">
    <property type="component" value="Unassembled WGS sequence"/>
</dbReference>
<feature type="compositionally biased region" description="Basic residues" evidence="4">
    <location>
        <begin position="458"/>
        <end position="468"/>
    </location>
</feature>
<keyword evidence="7" id="KW-1185">Reference proteome</keyword>
<dbReference type="GeneID" id="63711842"/>
<dbReference type="InterPro" id="IPR002938">
    <property type="entry name" value="FAD-bd"/>
</dbReference>
<dbReference type="GO" id="GO:0071949">
    <property type="term" value="F:FAD binding"/>
    <property type="evidence" value="ECO:0007669"/>
    <property type="project" value="InterPro"/>
</dbReference>
<dbReference type="STRING" id="5078.A0A135LU86"/>
<protein>
    <submittedName>
        <fullName evidence="6">Monooxygenase, FAD-binding</fullName>
    </submittedName>
</protein>